<evidence type="ECO:0000313" key="7">
    <source>
        <dbReference type="EMBL" id="TDN47428.1"/>
    </source>
</evidence>
<reference evidence="7 8" key="1">
    <citation type="submission" date="2019-03" db="EMBL/GenBank/DDBJ databases">
        <title>Genomic Encyclopedia of Type Strains, Phase IV (KMG-IV): sequencing the most valuable type-strain genomes for metagenomic binning, comparative biology and taxonomic classification.</title>
        <authorList>
            <person name="Goeker M."/>
        </authorList>
    </citation>
    <scope>NUCLEOTIDE SEQUENCE [LARGE SCALE GENOMIC DNA]</scope>
    <source>
        <strain evidence="7 8">DSM 12121</strain>
    </source>
</reference>
<comment type="subcellular location">
    <subcellularLocation>
        <location evidence="1">Endomembrane system</location>
        <topology evidence="1">Multi-pass membrane protein</topology>
    </subcellularLocation>
</comment>
<evidence type="ECO:0000259" key="6">
    <source>
        <dbReference type="Pfam" id="PF02915"/>
    </source>
</evidence>
<feature type="transmembrane region" description="Helical" evidence="5">
    <location>
        <begin position="319"/>
        <end position="342"/>
    </location>
</feature>
<dbReference type="GO" id="GO:0005384">
    <property type="term" value="F:manganese ion transmembrane transporter activity"/>
    <property type="evidence" value="ECO:0007669"/>
    <property type="project" value="InterPro"/>
</dbReference>
<protein>
    <submittedName>
        <fullName evidence="7">VIT1/CCC1 family predicted Fe2+/Mn2+ transporter</fullName>
    </submittedName>
</protein>
<dbReference type="GO" id="GO:0046872">
    <property type="term" value="F:metal ion binding"/>
    <property type="evidence" value="ECO:0007669"/>
    <property type="project" value="InterPro"/>
</dbReference>
<evidence type="ECO:0000256" key="3">
    <source>
        <dbReference type="ARBA" id="ARBA00022989"/>
    </source>
</evidence>
<keyword evidence="8" id="KW-1185">Reference proteome</keyword>
<dbReference type="Pfam" id="PF01988">
    <property type="entry name" value="VIT1"/>
    <property type="match status" value="1"/>
</dbReference>
<dbReference type="SUPFAM" id="SSF47240">
    <property type="entry name" value="Ferritin-like"/>
    <property type="match status" value="1"/>
</dbReference>
<dbReference type="AlphaFoldDB" id="A0A4R6DT38"/>
<dbReference type="PANTHER" id="PTHR31851">
    <property type="entry name" value="FE(2+)/MN(2+) TRANSPORTER PCL1"/>
    <property type="match status" value="1"/>
</dbReference>
<keyword evidence="4 5" id="KW-0472">Membrane</keyword>
<dbReference type="GO" id="GO:0012505">
    <property type="term" value="C:endomembrane system"/>
    <property type="evidence" value="ECO:0007669"/>
    <property type="project" value="UniProtKB-SubCell"/>
</dbReference>
<name>A0A4R6DT38_9RHOO</name>
<gene>
    <name evidence="7" type="ORF">C7389_12095</name>
</gene>
<dbReference type="GO" id="GO:0016491">
    <property type="term" value="F:oxidoreductase activity"/>
    <property type="evidence" value="ECO:0007669"/>
    <property type="project" value="InterPro"/>
</dbReference>
<sequence>MTQPHEDVARYRANLQDEIDSAALYRAMAEEERSPEIAELYLRLAQVEESHAAFWRRRIGKLVGVEPAPRPSWRARVMIWATQRLGVNAVLPTVMNQEATNRTMYDSQREAQGTALPAQERSHARLLAHLASRSRHGWNGARYAQLEGRHGAGGGNTLRAVVLGVNDGLVSTLSLVMGVAGAAFSSSTVLMTAAAGALAGACSMAMGEWISVQSSRELYQRQIEAERDELEHVPAEEKEELVLIYQAKGFSPEEARTIASRVISDKDSALDTLVREELGINPDDLGGSAWAAAGSSFLVFLLGALVPAAPLLLLEGEQAIIASATASGVGLFAIGAAITVFTGGGAFRSGLRQLAIGAAAAAVTYGAGMLFGVAIH</sequence>
<dbReference type="InterPro" id="IPR009078">
    <property type="entry name" value="Ferritin-like_SF"/>
</dbReference>
<dbReference type="Proteomes" id="UP000295129">
    <property type="component" value="Unassembled WGS sequence"/>
</dbReference>
<dbReference type="GO" id="GO:0030026">
    <property type="term" value="P:intracellular manganese ion homeostasis"/>
    <property type="evidence" value="ECO:0007669"/>
    <property type="project" value="InterPro"/>
</dbReference>
<evidence type="ECO:0000256" key="1">
    <source>
        <dbReference type="ARBA" id="ARBA00004127"/>
    </source>
</evidence>
<organism evidence="7 8">
    <name type="scientific">Azoarcus indigens</name>
    <dbReference type="NCBI Taxonomy" id="29545"/>
    <lineage>
        <taxon>Bacteria</taxon>
        <taxon>Pseudomonadati</taxon>
        <taxon>Pseudomonadota</taxon>
        <taxon>Betaproteobacteria</taxon>
        <taxon>Rhodocyclales</taxon>
        <taxon>Zoogloeaceae</taxon>
        <taxon>Azoarcus</taxon>
    </lineage>
</organism>
<evidence type="ECO:0000256" key="5">
    <source>
        <dbReference type="SAM" id="Phobius"/>
    </source>
</evidence>
<comment type="caution">
    <text evidence="7">The sequence shown here is derived from an EMBL/GenBank/DDBJ whole genome shotgun (WGS) entry which is preliminary data.</text>
</comment>
<keyword evidence="3 5" id="KW-1133">Transmembrane helix</keyword>
<dbReference type="RefSeq" id="WP_133594257.1">
    <property type="nucleotide sequence ID" value="NZ_SNVV01000020.1"/>
</dbReference>
<dbReference type="InterPro" id="IPR008217">
    <property type="entry name" value="Ccc1_fam"/>
</dbReference>
<feature type="transmembrane region" description="Helical" evidence="5">
    <location>
        <begin position="354"/>
        <end position="375"/>
    </location>
</feature>
<dbReference type="EMBL" id="SNVV01000020">
    <property type="protein sequence ID" value="TDN47428.1"/>
    <property type="molecule type" value="Genomic_DNA"/>
</dbReference>
<evidence type="ECO:0000256" key="4">
    <source>
        <dbReference type="ARBA" id="ARBA00023136"/>
    </source>
</evidence>
<proteinExistence type="predicted"/>
<dbReference type="Pfam" id="PF02915">
    <property type="entry name" value="Rubrerythrin"/>
    <property type="match status" value="1"/>
</dbReference>
<dbReference type="OrthoDB" id="9789677at2"/>
<keyword evidence="2 5" id="KW-0812">Transmembrane</keyword>
<accession>A0A4R6DT38</accession>
<feature type="domain" description="Rubrerythrin diiron-binding" evidence="6">
    <location>
        <begin position="15"/>
        <end position="66"/>
    </location>
</feature>
<evidence type="ECO:0000313" key="8">
    <source>
        <dbReference type="Proteomes" id="UP000295129"/>
    </source>
</evidence>
<evidence type="ECO:0000256" key="2">
    <source>
        <dbReference type="ARBA" id="ARBA00022692"/>
    </source>
</evidence>
<feature type="transmembrane region" description="Helical" evidence="5">
    <location>
        <begin position="289"/>
        <end position="313"/>
    </location>
</feature>
<dbReference type="InterPro" id="IPR003251">
    <property type="entry name" value="Rr_diiron-bd_dom"/>
</dbReference>